<dbReference type="EMBL" id="FNXT01000991">
    <property type="protein sequence ID" value="SZX70499.1"/>
    <property type="molecule type" value="Genomic_DNA"/>
</dbReference>
<protein>
    <recommendedName>
        <fullName evidence="6">Leucine-rich repeat-containing N-terminal plant-type domain-containing protein</fullName>
    </recommendedName>
</protein>
<evidence type="ECO:0008006" key="6">
    <source>
        <dbReference type="Google" id="ProtNLM"/>
    </source>
</evidence>
<dbReference type="Proteomes" id="UP000256970">
    <property type="component" value="Unassembled WGS sequence"/>
</dbReference>
<dbReference type="AlphaFoldDB" id="A0A383W029"/>
<dbReference type="Pfam" id="PF13855">
    <property type="entry name" value="LRR_8"/>
    <property type="match status" value="3"/>
</dbReference>
<keyword evidence="2" id="KW-0433">Leucine-rich repeat</keyword>
<dbReference type="Gene3D" id="3.80.10.10">
    <property type="entry name" value="Ribonuclease Inhibitor"/>
    <property type="match status" value="3"/>
</dbReference>
<reference evidence="4 5" key="1">
    <citation type="submission" date="2016-10" db="EMBL/GenBank/DDBJ databases">
        <authorList>
            <person name="Cai Z."/>
        </authorList>
    </citation>
    <scope>NUCLEOTIDE SEQUENCE [LARGE SCALE GENOMIC DNA]</scope>
</reference>
<dbReference type="InterPro" id="IPR050216">
    <property type="entry name" value="LRR_domain-containing"/>
</dbReference>
<keyword evidence="3" id="KW-0677">Repeat</keyword>
<keyword evidence="5" id="KW-1185">Reference proteome</keyword>
<dbReference type="PROSITE" id="PS51450">
    <property type="entry name" value="LRR"/>
    <property type="match status" value="3"/>
</dbReference>
<evidence type="ECO:0000313" key="4">
    <source>
        <dbReference type="EMBL" id="SZX70499.1"/>
    </source>
</evidence>
<evidence type="ECO:0000313" key="5">
    <source>
        <dbReference type="Proteomes" id="UP000256970"/>
    </source>
</evidence>
<dbReference type="PANTHER" id="PTHR48051:SF46">
    <property type="entry name" value="LEUCINE RICH REPEAT-CONTAINING DOMAIN PROTEIN"/>
    <property type="match status" value="1"/>
</dbReference>
<dbReference type="SMART" id="SM00364">
    <property type="entry name" value="LRR_BAC"/>
    <property type="match status" value="10"/>
</dbReference>
<comment type="subcellular location">
    <subcellularLocation>
        <location evidence="1">Cytoplasm</location>
        <location evidence="1">Cytoskeleton</location>
        <location evidence="1">Cilium axoneme</location>
    </subcellularLocation>
</comment>
<dbReference type="InterPro" id="IPR003591">
    <property type="entry name" value="Leu-rich_rpt_typical-subtyp"/>
</dbReference>
<dbReference type="InterPro" id="IPR001611">
    <property type="entry name" value="Leu-rich_rpt"/>
</dbReference>
<dbReference type="Pfam" id="PF00560">
    <property type="entry name" value="LRR_1"/>
    <property type="match status" value="1"/>
</dbReference>
<accession>A0A383W029</accession>
<proteinExistence type="predicted"/>
<dbReference type="GO" id="GO:0005930">
    <property type="term" value="C:axoneme"/>
    <property type="evidence" value="ECO:0007669"/>
    <property type="project" value="UniProtKB-SubCell"/>
</dbReference>
<dbReference type="InterPro" id="IPR032675">
    <property type="entry name" value="LRR_dom_sf"/>
</dbReference>
<sequence length="645" mass="67787">MQGNRTQKRRPFQAAAELDSLSSGAAGALKKLIAASRSSGTLNLANRRLQLVPEEVYQVESDGDNVKWWEVNELTKLDMSYNELKQLPAELWSLVALNTLLLSSNQLQQLPPGIEALEALKQLDLSENPLTSLPEQVADLPALASLSCNNCGLQQLPERLGEQQPQLSAVNVAGNQLTLLPAGLACAQALVVLNASKNQLVELRSDMLAAWASLRDLDVSSNQLTALPAAVGRLPRLSLLDVRSNQLSCLPPELGAASALVELKAGFNRLPDTLGMLVNMKTLDVRNNLLQELPDTLCGLQLVLLDLTNNSLRRLPPALGTMTSLRSMPLDGNALKLMRRELWSGPISALLQHLRDQLPEQASNTGGSTLSRHGSQNGSAAATSAAAAAAVAAAAAAAAADRPPRAGASASGGAGELILKGKGLTSIPAEVWQSAASLAKLDLSGNNLSAASALDPSSLASLTRLKVLCLNSCSLIAWPLAGVPAGALDSLHTLEVRSNPLQGVLGRGCLASCPALRSLDLSGVRGLQLAPDALQDTPQLEVLLASTAALQQFPAAVLACTGLRQLGLSSNSISSLPAEVTQLTRLSELDVSNNQLSSLPPQLGLLSGSLRVLQLEGNCLRTIRRPILDKGTAAVLDWLRNRIPV</sequence>
<dbReference type="SMART" id="SM00369">
    <property type="entry name" value="LRR_TYP"/>
    <property type="match status" value="13"/>
</dbReference>
<name>A0A383W029_TETOB</name>
<dbReference type="PRINTS" id="PR00019">
    <property type="entry name" value="LEURICHRPT"/>
</dbReference>
<dbReference type="STRING" id="3088.A0A383W029"/>
<dbReference type="SUPFAM" id="SSF52058">
    <property type="entry name" value="L domain-like"/>
    <property type="match status" value="2"/>
</dbReference>
<evidence type="ECO:0000256" key="1">
    <source>
        <dbReference type="ARBA" id="ARBA00004430"/>
    </source>
</evidence>
<evidence type="ECO:0000256" key="3">
    <source>
        <dbReference type="ARBA" id="ARBA00022737"/>
    </source>
</evidence>
<dbReference type="PANTHER" id="PTHR48051">
    <property type="match status" value="1"/>
</dbReference>
<organism evidence="4 5">
    <name type="scientific">Tetradesmus obliquus</name>
    <name type="common">Green alga</name>
    <name type="synonym">Acutodesmus obliquus</name>
    <dbReference type="NCBI Taxonomy" id="3088"/>
    <lineage>
        <taxon>Eukaryota</taxon>
        <taxon>Viridiplantae</taxon>
        <taxon>Chlorophyta</taxon>
        <taxon>core chlorophytes</taxon>
        <taxon>Chlorophyceae</taxon>
        <taxon>CS clade</taxon>
        <taxon>Sphaeropleales</taxon>
        <taxon>Scenedesmaceae</taxon>
        <taxon>Tetradesmus</taxon>
    </lineage>
</organism>
<gene>
    <name evidence="4" type="ORF">BQ4739_LOCUS10710</name>
</gene>
<evidence type="ECO:0000256" key="2">
    <source>
        <dbReference type="ARBA" id="ARBA00022614"/>
    </source>
</evidence>